<dbReference type="KEGG" id="rsi:Runsl_0425"/>
<dbReference type="GO" id="GO:0005737">
    <property type="term" value="C:cytoplasm"/>
    <property type="evidence" value="ECO:0007669"/>
    <property type="project" value="TreeGrafter"/>
</dbReference>
<dbReference type="PANTHER" id="PTHR43178">
    <property type="entry name" value="DIHYDROLIPOAMIDE ACETYLTRANSFERASE COMPONENT OF PYRUVATE DEHYDROGENASE COMPLEX"/>
    <property type="match status" value="1"/>
</dbReference>
<keyword evidence="2" id="KW-0808">Transferase</keyword>
<comment type="cofactor">
    <cofactor evidence="1">
        <name>(R)-lipoate</name>
        <dbReference type="ChEBI" id="CHEBI:83088"/>
    </cofactor>
</comment>
<dbReference type="Proteomes" id="UP000000493">
    <property type="component" value="Chromosome"/>
</dbReference>
<dbReference type="Pfam" id="PF00198">
    <property type="entry name" value="2-oxoacid_dh"/>
    <property type="match status" value="2"/>
</dbReference>
<dbReference type="RefSeq" id="WP_013926200.1">
    <property type="nucleotide sequence ID" value="NC_015703.1"/>
</dbReference>
<sequence length="269" mass="29946">MKPSKTFNTAWRKTASTIYKKPIDSKIFGSVEIDITELERYIQTQRKAGVKVTLTHFFLLATARAIKEAVPELNTYLKRGRIYSYPHIDATVSILMHNGEMGSVKMEHIDTYTLTELVQQMRSKIQTAQKGDDSSKAGKETLARIPWPFRGYVYACIKYITVHLGVSIPFLNLSANQFGAFFLSNIGSLGLDIGYPALFPSANVSFVLIMGGISKKPWVVNDEIVPRTILTLGAALDHRVVDASHGGKLFKYLKKLVAQPELLEGTPAH</sequence>
<feature type="domain" description="2-oxoacid dehydrogenase acyltransferase catalytic" evidence="4">
    <location>
        <begin position="179"/>
        <end position="263"/>
    </location>
</feature>
<evidence type="ECO:0000313" key="5">
    <source>
        <dbReference type="EMBL" id="AEI46875.1"/>
    </source>
</evidence>
<evidence type="ECO:0000256" key="3">
    <source>
        <dbReference type="ARBA" id="ARBA00023315"/>
    </source>
</evidence>
<evidence type="ECO:0000313" key="6">
    <source>
        <dbReference type="Proteomes" id="UP000000493"/>
    </source>
</evidence>
<protein>
    <submittedName>
        <fullName evidence="5">Catalytic domain-containing protein of components of various dehydrogenase complexes</fullName>
    </submittedName>
</protein>
<evidence type="ECO:0000256" key="1">
    <source>
        <dbReference type="ARBA" id="ARBA00001938"/>
    </source>
</evidence>
<keyword evidence="6" id="KW-1185">Reference proteome</keyword>
<dbReference type="EMBL" id="CP002859">
    <property type="protein sequence ID" value="AEI46875.1"/>
    <property type="molecule type" value="Genomic_DNA"/>
</dbReference>
<feature type="domain" description="2-oxoacid dehydrogenase acyltransferase catalytic" evidence="4">
    <location>
        <begin position="30"/>
        <end position="131"/>
    </location>
</feature>
<dbReference type="InterPro" id="IPR050743">
    <property type="entry name" value="2-oxoacid_DH_E2_comp"/>
</dbReference>
<reference evidence="6" key="1">
    <citation type="submission" date="2011-06" db="EMBL/GenBank/DDBJ databases">
        <title>The complete genome of chromosome of Runella slithyformis DSM 19594.</title>
        <authorList>
            <consortium name="US DOE Joint Genome Institute (JGI-PGF)"/>
            <person name="Lucas S."/>
            <person name="Han J."/>
            <person name="Lapidus A."/>
            <person name="Bruce D."/>
            <person name="Goodwin L."/>
            <person name="Pitluck S."/>
            <person name="Peters L."/>
            <person name="Kyrpides N."/>
            <person name="Mavromatis K."/>
            <person name="Ivanova N."/>
            <person name="Ovchinnikova G."/>
            <person name="Zhang X."/>
            <person name="Misra M."/>
            <person name="Detter J.C."/>
            <person name="Tapia R."/>
            <person name="Han C."/>
            <person name="Land M."/>
            <person name="Hauser L."/>
            <person name="Markowitz V."/>
            <person name="Cheng J.-F."/>
            <person name="Hugenholtz P."/>
            <person name="Woyke T."/>
            <person name="Wu D."/>
            <person name="Tindall B."/>
            <person name="Faehrich R."/>
            <person name="Brambilla E."/>
            <person name="Klenk H.-P."/>
            <person name="Eisen J.A."/>
        </authorList>
    </citation>
    <scope>NUCLEOTIDE SEQUENCE [LARGE SCALE GENOMIC DNA]</scope>
    <source>
        <strain evidence="6">ATCC 29530 / DSM 19594 / LMG 11500 / NCIMB 11436 / LSU 4</strain>
    </source>
</reference>
<dbReference type="GO" id="GO:0016407">
    <property type="term" value="F:acetyltransferase activity"/>
    <property type="evidence" value="ECO:0007669"/>
    <property type="project" value="TreeGrafter"/>
</dbReference>
<dbReference type="GO" id="GO:0031405">
    <property type="term" value="F:lipoic acid binding"/>
    <property type="evidence" value="ECO:0007669"/>
    <property type="project" value="TreeGrafter"/>
</dbReference>
<reference evidence="5 6" key="2">
    <citation type="journal article" date="2012" name="Stand. Genomic Sci.">
        <title>Complete genome sequence of the aquatic bacterium Runella slithyformis type strain (LSU 4(T)).</title>
        <authorList>
            <person name="Copeland A."/>
            <person name="Zhang X."/>
            <person name="Misra M."/>
            <person name="Lapidus A."/>
            <person name="Nolan M."/>
            <person name="Lucas S."/>
            <person name="Deshpande S."/>
            <person name="Cheng J.F."/>
            <person name="Tapia R."/>
            <person name="Goodwin L.A."/>
            <person name="Pitluck S."/>
            <person name="Liolios K."/>
            <person name="Pagani I."/>
            <person name="Ivanova N."/>
            <person name="Mikhailova N."/>
            <person name="Pati A."/>
            <person name="Chen A."/>
            <person name="Palaniappan K."/>
            <person name="Land M."/>
            <person name="Hauser L."/>
            <person name="Pan C."/>
            <person name="Jeffries C.D."/>
            <person name="Detter J.C."/>
            <person name="Brambilla E.M."/>
            <person name="Rohde M."/>
            <person name="Djao O.D."/>
            <person name="Goker M."/>
            <person name="Sikorski J."/>
            <person name="Tindall B.J."/>
            <person name="Woyke T."/>
            <person name="Bristow J."/>
            <person name="Eisen J.A."/>
            <person name="Markowitz V."/>
            <person name="Hugenholtz P."/>
            <person name="Kyrpides N.C."/>
            <person name="Klenk H.P."/>
            <person name="Mavromatis K."/>
        </authorList>
    </citation>
    <scope>NUCLEOTIDE SEQUENCE [LARGE SCALE GENOMIC DNA]</scope>
    <source>
        <strain evidence="6">ATCC 29530 / DSM 19594 / LMG 11500 / NCIMB 11436 / LSU 4</strain>
    </source>
</reference>
<evidence type="ECO:0000256" key="2">
    <source>
        <dbReference type="ARBA" id="ARBA00022679"/>
    </source>
</evidence>
<dbReference type="Gene3D" id="3.30.559.10">
    <property type="entry name" value="Chloramphenicol acetyltransferase-like domain"/>
    <property type="match status" value="1"/>
</dbReference>
<dbReference type="PANTHER" id="PTHR43178:SF5">
    <property type="entry name" value="LIPOAMIDE ACYLTRANSFERASE COMPONENT OF BRANCHED-CHAIN ALPHA-KETO ACID DEHYDROGENASE COMPLEX, MITOCHONDRIAL"/>
    <property type="match status" value="1"/>
</dbReference>
<dbReference type="SUPFAM" id="SSF52777">
    <property type="entry name" value="CoA-dependent acyltransferases"/>
    <property type="match status" value="1"/>
</dbReference>
<keyword evidence="3" id="KW-0012">Acyltransferase</keyword>
<dbReference type="InterPro" id="IPR023213">
    <property type="entry name" value="CAT-like_dom_sf"/>
</dbReference>
<gene>
    <name evidence="5" type="ordered locus">Runsl_0425</name>
</gene>
<organism evidence="5 6">
    <name type="scientific">Runella slithyformis (strain ATCC 29530 / DSM 19594 / LMG 11500 / NCIMB 11436 / LSU 4)</name>
    <dbReference type="NCBI Taxonomy" id="761193"/>
    <lineage>
        <taxon>Bacteria</taxon>
        <taxon>Pseudomonadati</taxon>
        <taxon>Bacteroidota</taxon>
        <taxon>Cytophagia</taxon>
        <taxon>Cytophagales</taxon>
        <taxon>Spirosomataceae</taxon>
        <taxon>Runella</taxon>
    </lineage>
</organism>
<proteinExistence type="predicted"/>
<name>A0A7U3ZGN7_RUNSL</name>
<dbReference type="AlphaFoldDB" id="A0A7U3ZGN7"/>
<dbReference type="InterPro" id="IPR001078">
    <property type="entry name" value="2-oxoacid_DH_actylTfrase"/>
</dbReference>
<accession>A0A7U3ZGN7</accession>
<evidence type="ECO:0000259" key="4">
    <source>
        <dbReference type="Pfam" id="PF00198"/>
    </source>
</evidence>